<sequence>MSQHGPSSSPVLETNEVEAPLSEVLERKACDVVRYALFSEYRRQIIKRDDINKKILVENTRSFPVVFAAAQKRLRDIFGMELVELPAREKGTNATSQVSRRAAASKEKSQVKLGWVLCNVLDYNQGAGPGVLDWSNENRQMGITATVLSLIFLNNMSLTSDRLEYYLQKLDVQPPNMALEEKYPFATVLAPLVKTGYLERINLGHGDGQGSGGTHGGGNSAAASSGGGEAYSGTVEYRWGPRAKVEYPPRQMAGFIAEVD</sequence>
<dbReference type="Gene3D" id="1.10.10.1210">
    <property type="entry name" value="MAGE homology domain, winged helix WH2 motif"/>
    <property type="match status" value="1"/>
</dbReference>
<dbReference type="EMBL" id="ML002578">
    <property type="protein sequence ID" value="RKP36888.1"/>
    <property type="molecule type" value="Genomic_DNA"/>
</dbReference>
<accession>A0A4P9ZUG5</accession>
<proteinExistence type="predicted"/>
<dbReference type="GO" id="GO:0005634">
    <property type="term" value="C:nucleus"/>
    <property type="evidence" value="ECO:0007669"/>
    <property type="project" value="TreeGrafter"/>
</dbReference>
<dbReference type="STRING" id="215637.A0A4P9ZUG5"/>
<reference evidence="4" key="1">
    <citation type="journal article" date="2018" name="Nat. Microbiol.">
        <title>Leveraging single-cell genomics to expand the fungal tree of life.</title>
        <authorList>
            <person name="Ahrendt S.R."/>
            <person name="Quandt C.A."/>
            <person name="Ciobanu D."/>
            <person name="Clum A."/>
            <person name="Salamov A."/>
            <person name="Andreopoulos B."/>
            <person name="Cheng J.F."/>
            <person name="Woyke T."/>
            <person name="Pelin A."/>
            <person name="Henrissat B."/>
            <person name="Reynolds N.K."/>
            <person name="Benny G.L."/>
            <person name="Smith M.E."/>
            <person name="James T.Y."/>
            <person name="Grigoriev I.V."/>
        </authorList>
    </citation>
    <scope>NUCLEOTIDE SEQUENCE [LARGE SCALE GENOMIC DNA]</scope>
    <source>
        <strain evidence="4">RSA 468</strain>
    </source>
</reference>
<dbReference type="Pfam" id="PF01454">
    <property type="entry name" value="MAGE"/>
    <property type="match status" value="1"/>
</dbReference>
<dbReference type="PANTHER" id="PTHR11736:SF14">
    <property type="entry name" value="NSE3 HOMOLOG, SMC5-SMC6 COMPLEX COMPONENT"/>
    <property type="match status" value="1"/>
</dbReference>
<dbReference type="SMART" id="SM01373">
    <property type="entry name" value="MAGE"/>
    <property type="match status" value="1"/>
</dbReference>
<dbReference type="PROSITE" id="PS50838">
    <property type="entry name" value="MAGE"/>
    <property type="match status" value="1"/>
</dbReference>
<dbReference type="Proteomes" id="UP000268162">
    <property type="component" value="Unassembled WGS sequence"/>
</dbReference>
<keyword evidence="4" id="KW-1185">Reference proteome</keyword>
<dbReference type="InterPro" id="IPR002190">
    <property type="entry name" value="MHD_dom"/>
</dbReference>
<organism evidence="3 4">
    <name type="scientific">Dimargaris cristalligena</name>
    <dbReference type="NCBI Taxonomy" id="215637"/>
    <lineage>
        <taxon>Eukaryota</taxon>
        <taxon>Fungi</taxon>
        <taxon>Fungi incertae sedis</taxon>
        <taxon>Zoopagomycota</taxon>
        <taxon>Kickxellomycotina</taxon>
        <taxon>Dimargaritomycetes</taxon>
        <taxon>Dimargaritales</taxon>
        <taxon>Dimargaritaceae</taxon>
        <taxon>Dimargaris</taxon>
    </lineage>
</organism>
<evidence type="ECO:0000259" key="2">
    <source>
        <dbReference type="PROSITE" id="PS50838"/>
    </source>
</evidence>
<dbReference type="GO" id="GO:0006281">
    <property type="term" value="P:DNA repair"/>
    <property type="evidence" value="ECO:0007669"/>
    <property type="project" value="TreeGrafter"/>
</dbReference>
<gene>
    <name evidence="3" type="ORF">BJ085DRAFT_41443</name>
</gene>
<evidence type="ECO:0000256" key="1">
    <source>
        <dbReference type="SAM" id="MobiDB-lite"/>
    </source>
</evidence>
<dbReference type="PANTHER" id="PTHR11736">
    <property type="entry name" value="MELANOMA-ASSOCIATED ANTIGEN MAGE ANTIGEN"/>
    <property type="match status" value="1"/>
</dbReference>
<feature type="domain" description="MAGE" evidence="2">
    <location>
        <begin position="25"/>
        <end position="199"/>
    </location>
</feature>
<dbReference type="InterPro" id="IPR037445">
    <property type="entry name" value="MAGE"/>
</dbReference>
<protein>
    <submittedName>
        <fullName evidence="3">MAGE family-domain-containing protein</fullName>
    </submittedName>
</protein>
<evidence type="ECO:0000313" key="4">
    <source>
        <dbReference type="Proteomes" id="UP000268162"/>
    </source>
</evidence>
<evidence type="ECO:0000313" key="3">
    <source>
        <dbReference type="EMBL" id="RKP36888.1"/>
    </source>
</evidence>
<dbReference type="InterPro" id="IPR041899">
    <property type="entry name" value="MAGE_WH2"/>
</dbReference>
<dbReference type="Gene3D" id="1.10.10.1200">
    <property type="entry name" value="MAGE homology domain, winged helix WH1 motif"/>
    <property type="match status" value="1"/>
</dbReference>
<dbReference type="InterPro" id="IPR041898">
    <property type="entry name" value="MAGE_WH1"/>
</dbReference>
<name>A0A4P9ZUG5_9FUNG</name>
<feature type="region of interest" description="Disordered" evidence="1">
    <location>
        <begin position="208"/>
        <end position="227"/>
    </location>
</feature>
<dbReference type="OrthoDB" id="205198at2759"/>
<dbReference type="AlphaFoldDB" id="A0A4P9ZUG5"/>